<organism evidence="1">
    <name type="scientific">Elizabethkingia anophelis</name>
    <dbReference type="NCBI Taxonomy" id="1117645"/>
    <lineage>
        <taxon>Bacteria</taxon>
        <taxon>Pseudomonadati</taxon>
        <taxon>Bacteroidota</taxon>
        <taxon>Flavobacteriia</taxon>
        <taxon>Flavobacteriales</taxon>
        <taxon>Weeksellaceae</taxon>
        <taxon>Elizabethkingia</taxon>
    </lineage>
</organism>
<dbReference type="Proteomes" id="UP000254876">
    <property type="component" value="Unassembled WGS sequence"/>
</dbReference>
<accession>A0A1T3J136</accession>
<dbReference type="EMBL" id="UFYD01000001">
    <property type="protein sequence ID" value="STD12226.1"/>
    <property type="molecule type" value="Genomic_DNA"/>
</dbReference>
<sequence>MSLQSCGQNTKTMNDNATEILGSLYKDVKYYDQRINYHADIFIGGCNYEVLINDFPVDSHFGPGDGAMNTSIPINTAILHKGEQTWKIRVYPVHDNKEMNGGGTAMIARPAIQDGARVEIKIEGVRFKENGSLEKSFGRVVDFKAPTKKDDKTGKNIFADADKPYVEYSGTFNTETPYSLSGWEKSEDLTKIDSTVLQKQLLKEYQKFHQWVQNKDINDIAKATLAEKKEYAQSLFFDKKDNDNMVNSFMKGWGQKGLTMYPIENYKIKLYGDGKLATLQRTDHVGDPVLAGWYMNENNSRKLKTFTLYFHIPKGKKELEVIR</sequence>
<dbReference type="AlphaFoldDB" id="A0A1T3J136"/>
<protein>
    <submittedName>
        <fullName evidence="1">Uncharacterized protein</fullName>
    </submittedName>
</protein>
<name>A0A1T3J136_9FLAO</name>
<dbReference type="EMBL" id="MAHS01000003">
    <property type="protein sequence ID" value="OPB52709.1"/>
    <property type="molecule type" value="Genomic_DNA"/>
</dbReference>
<gene>
    <name evidence="1" type="ORF">BAY09_12210</name>
    <name evidence="2" type="ORF">NCTC10588_03566</name>
</gene>
<evidence type="ECO:0000313" key="1">
    <source>
        <dbReference type="EMBL" id="OPB52709.1"/>
    </source>
</evidence>
<comment type="caution">
    <text evidence="1">The sequence shown here is derived from an EMBL/GenBank/DDBJ whole genome shotgun (WGS) entry which is preliminary data.</text>
</comment>
<reference evidence="2 3" key="2">
    <citation type="submission" date="2018-06" db="EMBL/GenBank/DDBJ databases">
        <authorList>
            <consortium name="Pathogen Informatics"/>
            <person name="Doyle S."/>
        </authorList>
    </citation>
    <scope>NUCLEOTIDE SEQUENCE [LARGE SCALE GENOMIC DNA]</scope>
    <source>
        <strain evidence="2 3">NCTC10588</strain>
    </source>
</reference>
<reference evidence="1" key="1">
    <citation type="submission" date="2016-06" db="EMBL/GenBank/DDBJ databases">
        <authorList>
            <person name="Nicholson A.C."/>
        </authorList>
    </citation>
    <scope>NUCLEOTIDE SEQUENCE [LARGE SCALE GENOMIC DNA]</scope>
    <source>
        <strain evidence="1">E6809</strain>
    </source>
</reference>
<evidence type="ECO:0000313" key="2">
    <source>
        <dbReference type="EMBL" id="STD12226.1"/>
    </source>
</evidence>
<evidence type="ECO:0000313" key="3">
    <source>
        <dbReference type="Proteomes" id="UP000254876"/>
    </source>
</evidence>
<proteinExistence type="predicted"/>